<evidence type="ECO:0000313" key="2">
    <source>
        <dbReference type="Proteomes" id="UP000011657"/>
    </source>
</evidence>
<organism evidence="1 2">
    <name type="scientific">Haloterrigena salina JCM 13891</name>
    <dbReference type="NCBI Taxonomy" id="1227488"/>
    <lineage>
        <taxon>Archaea</taxon>
        <taxon>Methanobacteriati</taxon>
        <taxon>Methanobacteriota</taxon>
        <taxon>Stenosarchaea group</taxon>
        <taxon>Halobacteria</taxon>
        <taxon>Halobacteriales</taxon>
        <taxon>Natrialbaceae</taxon>
        <taxon>Haloterrigena</taxon>
    </lineage>
</organism>
<dbReference type="Proteomes" id="UP000011657">
    <property type="component" value="Unassembled WGS sequence"/>
</dbReference>
<evidence type="ECO:0000313" key="1">
    <source>
        <dbReference type="EMBL" id="ELZ16066.1"/>
    </source>
</evidence>
<dbReference type="OrthoDB" id="350927at2157"/>
<dbReference type="eggNOG" id="ENOG502N5BX">
    <property type="taxonomic scope" value="Archaea"/>
</dbReference>
<accession>M0BYG8</accession>
<keyword evidence="2" id="KW-1185">Reference proteome</keyword>
<gene>
    <name evidence="1" type="ORF">C477_16270</name>
</gene>
<comment type="caution">
    <text evidence="1">The sequence shown here is derived from an EMBL/GenBank/DDBJ whole genome shotgun (WGS) entry which is preliminary data.</text>
</comment>
<dbReference type="RefSeq" id="WP_008895530.1">
    <property type="nucleotide sequence ID" value="NZ_AOIS01000054.1"/>
</dbReference>
<dbReference type="AlphaFoldDB" id="M0BYG8"/>
<protein>
    <submittedName>
        <fullName evidence="1">Uncharacterized protein</fullName>
    </submittedName>
</protein>
<sequence>MYRVFMFLASLHAFVPILSFTSGGFVGYVTMFSVHAGDSTAFGVPRLSGEMIIEIVSMFVG</sequence>
<proteinExistence type="predicted"/>
<reference evidence="1 2" key="1">
    <citation type="journal article" date="2014" name="PLoS Genet.">
        <title>Phylogenetically driven sequencing of extremely halophilic archaea reveals strategies for static and dynamic osmo-response.</title>
        <authorList>
            <person name="Becker E.A."/>
            <person name="Seitzer P.M."/>
            <person name="Tritt A."/>
            <person name="Larsen D."/>
            <person name="Krusor M."/>
            <person name="Yao A.I."/>
            <person name="Wu D."/>
            <person name="Madern D."/>
            <person name="Eisen J.A."/>
            <person name="Darling A.E."/>
            <person name="Facciotti M.T."/>
        </authorList>
    </citation>
    <scope>NUCLEOTIDE SEQUENCE [LARGE SCALE GENOMIC DNA]</scope>
    <source>
        <strain evidence="1 2">JCM 13891</strain>
    </source>
</reference>
<name>M0BYG8_9EURY</name>
<dbReference type="EMBL" id="AOIS01000054">
    <property type="protein sequence ID" value="ELZ16066.1"/>
    <property type="molecule type" value="Genomic_DNA"/>
</dbReference>